<dbReference type="PANTHER" id="PTHR35008:SF4">
    <property type="entry name" value="BLL4482 PROTEIN"/>
    <property type="match status" value="1"/>
</dbReference>
<feature type="binding site" description="covalent" evidence="4">
    <location>
        <position position="210"/>
    </location>
    <ligand>
        <name>heme c</name>
        <dbReference type="ChEBI" id="CHEBI:61717"/>
        <label>2</label>
    </ligand>
</feature>
<dbReference type="Pfam" id="PF00034">
    <property type="entry name" value="Cytochrom_C"/>
    <property type="match status" value="3"/>
</dbReference>
<dbReference type="PANTHER" id="PTHR35008">
    <property type="entry name" value="BLL4482 PROTEIN-RELATED"/>
    <property type="match status" value="1"/>
</dbReference>
<dbReference type="Gene3D" id="1.10.760.10">
    <property type="entry name" value="Cytochrome c-like domain"/>
    <property type="match status" value="3"/>
</dbReference>
<feature type="domain" description="Cytochrome c" evidence="6">
    <location>
        <begin position="318"/>
        <end position="408"/>
    </location>
</feature>
<evidence type="ECO:0000259" key="6">
    <source>
        <dbReference type="PROSITE" id="PS51007"/>
    </source>
</evidence>
<dbReference type="GO" id="GO:0020037">
    <property type="term" value="F:heme binding"/>
    <property type="evidence" value="ECO:0007669"/>
    <property type="project" value="InterPro"/>
</dbReference>
<feature type="binding site" description="axial binding residue" evidence="5">
    <location>
        <position position="65"/>
    </location>
    <ligand>
        <name>heme c</name>
        <dbReference type="ChEBI" id="CHEBI:61717"/>
        <label>1</label>
    </ligand>
    <ligandPart>
        <name>Fe</name>
        <dbReference type="ChEBI" id="CHEBI:18248"/>
    </ligandPart>
</feature>
<dbReference type="GO" id="GO:0016614">
    <property type="term" value="F:oxidoreductase activity, acting on CH-OH group of donors"/>
    <property type="evidence" value="ECO:0007669"/>
    <property type="project" value="InterPro"/>
</dbReference>
<dbReference type="GO" id="GO:0009055">
    <property type="term" value="F:electron transfer activity"/>
    <property type="evidence" value="ECO:0007669"/>
    <property type="project" value="InterPro"/>
</dbReference>
<organism evidence="7">
    <name type="scientific">Rhodanobacter sp. IGA1.0</name>
    <dbReference type="NCBI Taxonomy" id="3158582"/>
    <lineage>
        <taxon>Bacteria</taxon>
        <taxon>Pseudomonadati</taxon>
        <taxon>Pseudomonadota</taxon>
        <taxon>Gammaproteobacteria</taxon>
        <taxon>Lysobacterales</taxon>
        <taxon>Rhodanobacteraceae</taxon>
        <taxon>Rhodanobacter</taxon>
    </lineage>
</organism>
<dbReference type="GO" id="GO:0016020">
    <property type="term" value="C:membrane"/>
    <property type="evidence" value="ECO:0007669"/>
    <property type="project" value="InterPro"/>
</dbReference>
<protein>
    <submittedName>
        <fullName evidence="7">Cytochrome c</fullName>
    </submittedName>
</protein>
<dbReference type="PIRSF" id="PIRSF000018">
    <property type="entry name" value="Mb_ADH_cyt_c"/>
    <property type="match status" value="1"/>
</dbReference>
<dbReference type="RefSeq" id="WP_350016841.1">
    <property type="nucleotide sequence ID" value="NZ_CP157948.1"/>
</dbReference>
<keyword evidence="2 5" id="KW-0479">Metal-binding</keyword>
<evidence type="ECO:0000256" key="4">
    <source>
        <dbReference type="PIRSR" id="PIRSR000018-50"/>
    </source>
</evidence>
<evidence type="ECO:0000256" key="1">
    <source>
        <dbReference type="ARBA" id="ARBA00022617"/>
    </source>
</evidence>
<dbReference type="EMBL" id="CP157948">
    <property type="protein sequence ID" value="XBS90986.1"/>
    <property type="molecule type" value="Genomic_DNA"/>
</dbReference>
<dbReference type="AlphaFoldDB" id="A0AAU7QN16"/>
<dbReference type="GO" id="GO:0005506">
    <property type="term" value="F:iron ion binding"/>
    <property type="evidence" value="ECO:0007669"/>
    <property type="project" value="InterPro"/>
</dbReference>
<feature type="domain" description="Cytochrome c" evidence="6">
    <location>
        <begin position="192"/>
        <end position="302"/>
    </location>
</feature>
<feature type="binding site" description="covalent" evidence="4">
    <location>
        <position position="61"/>
    </location>
    <ligand>
        <name>heme c</name>
        <dbReference type="ChEBI" id="CHEBI:61717"/>
        <label>1</label>
    </ligand>
</feature>
<evidence type="ECO:0000313" key="7">
    <source>
        <dbReference type="EMBL" id="XBS90986.1"/>
    </source>
</evidence>
<dbReference type="PROSITE" id="PS51007">
    <property type="entry name" value="CYTC"/>
    <property type="match status" value="3"/>
</dbReference>
<evidence type="ECO:0000256" key="5">
    <source>
        <dbReference type="PIRSR" id="PIRSR000018-51"/>
    </source>
</evidence>
<dbReference type="InterPro" id="IPR036909">
    <property type="entry name" value="Cyt_c-like_dom_sf"/>
</dbReference>
<accession>A0AAU7QN16</accession>
<evidence type="ECO:0000256" key="2">
    <source>
        <dbReference type="ARBA" id="ARBA00022723"/>
    </source>
</evidence>
<sequence length="429" mass="45930">MKALRWLLLAVVLLIVALLAWWWFGGGHAPTPRSASKVSAATLADPQRIAQGRYLAIVGDCAGCHTAQGGAPLAGGRVIVTPFGDIPAPNITPDRETGLGDWSFEDFWQALHVGKGRHGELLYPAFPYTSYTHVSRDDALAMFAWLQSLPPVHQPDGQSSLAFPYSVRNSLKAWRALYFREGGFTPDPARSAEWNRGAYLVQGLGHCNECHAARDSLGGTPADVHLTGGQIPVQNWYAPDLGTRRHGGLEGWSAQDIVDLLKTGQSAKGAAFGPMAAVVSGSTQHMSDADLHAIASYLQSLPPRAAAAEQPVLFDAKVLTEQGGKVYTQHCAECHGKRGEGVAGVYPPLDGNSSVTEPSGINATRMVLLGGFAPATTANPRPYSMPPFAQQLSDQEVAAVVTYLRRSWSNQASIVRAEQVRASRHTPVD</sequence>
<feature type="binding site" description="axial binding residue" evidence="5">
    <location>
        <position position="335"/>
    </location>
    <ligand>
        <name>heme c</name>
        <dbReference type="ChEBI" id="CHEBI:61717"/>
        <label>3</label>
    </ligand>
    <ligandPart>
        <name>Fe</name>
        <dbReference type="ChEBI" id="CHEBI:18248"/>
    </ligandPart>
</feature>
<gene>
    <name evidence="7" type="ORF">ABNK63_04935</name>
</gene>
<dbReference type="SUPFAM" id="SSF46626">
    <property type="entry name" value="Cytochrome c"/>
    <property type="match status" value="3"/>
</dbReference>
<name>A0AAU7QN16_9GAMM</name>
<feature type="binding site" description="covalent" evidence="4">
    <location>
        <position position="334"/>
    </location>
    <ligand>
        <name>heme c</name>
        <dbReference type="ChEBI" id="CHEBI:61717"/>
        <label>3</label>
    </ligand>
</feature>
<dbReference type="InterPro" id="IPR014353">
    <property type="entry name" value="Membr-bd_ADH_cyt_c"/>
</dbReference>
<evidence type="ECO:0000256" key="3">
    <source>
        <dbReference type="ARBA" id="ARBA00023004"/>
    </source>
</evidence>
<reference evidence="7" key="1">
    <citation type="submission" date="2024-06" db="EMBL/GenBank/DDBJ databases">
        <authorList>
            <person name="Sun Y."/>
        </authorList>
    </citation>
    <scope>NUCLEOTIDE SEQUENCE</scope>
    <source>
        <strain evidence="7">IGA1.0</strain>
    </source>
</reference>
<feature type="binding site" description="axial binding residue" evidence="5">
    <location>
        <position position="211"/>
    </location>
    <ligand>
        <name>heme c</name>
        <dbReference type="ChEBI" id="CHEBI:61717"/>
        <label>2</label>
    </ligand>
    <ligandPart>
        <name>Fe</name>
        <dbReference type="ChEBI" id="CHEBI:18248"/>
    </ligandPart>
</feature>
<dbReference type="InterPro" id="IPR051459">
    <property type="entry name" value="Cytochrome_c-type_DH"/>
</dbReference>
<feature type="binding site" description="covalent" evidence="4">
    <location>
        <position position="331"/>
    </location>
    <ligand>
        <name>heme c</name>
        <dbReference type="ChEBI" id="CHEBI:61717"/>
        <label>3</label>
    </ligand>
</feature>
<comment type="cofactor">
    <cofactor evidence="4">
        <name>heme c</name>
        <dbReference type="ChEBI" id="CHEBI:61717"/>
    </cofactor>
    <text evidence="4">Binds 3 heme c groups covalently per subunit.</text>
</comment>
<feature type="binding site" description="covalent" evidence="4">
    <location>
        <position position="64"/>
    </location>
    <ligand>
        <name>heme c</name>
        <dbReference type="ChEBI" id="CHEBI:61717"/>
        <label>1</label>
    </ligand>
</feature>
<keyword evidence="3 5" id="KW-0408">Iron</keyword>
<feature type="binding site" description="covalent" evidence="4">
    <location>
        <position position="207"/>
    </location>
    <ligand>
        <name>heme c</name>
        <dbReference type="ChEBI" id="CHEBI:61717"/>
        <label>2</label>
    </ligand>
</feature>
<feature type="domain" description="Cytochrome c" evidence="6">
    <location>
        <begin position="47"/>
        <end position="150"/>
    </location>
</feature>
<dbReference type="InterPro" id="IPR009056">
    <property type="entry name" value="Cyt_c-like_dom"/>
</dbReference>
<proteinExistence type="predicted"/>
<keyword evidence="1 4" id="KW-0349">Heme</keyword>